<feature type="transmembrane region" description="Helical" evidence="1">
    <location>
        <begin position="109"/>
        <end position="127"/>
    </location>
</feature>
<keyword evidence="3" id="KW-1185">Reference proteome</keyword>
<organism evidence="2 3">
    <name type="scientific">Hymenobacter yonginensis</name>
    <dbReference type="NCBI Taxonomy" id="748197"/>
    <lineage>
        <taxon>Bacteria</taxon>
        <taxon>Pseudomonadati</taxon>
        <taxon>Bacteroidota</taxon>
        <taxon>Cytophagia</taxon>
        <taxon>Cytophagales</taxon>
        <taxon>Hymenobacteraceae</taxon>
        <taxon>Hymenobacter</taxon>
    </lineage>
</organism>
<keyword evidence="1" id="KW-1133">Transmembrane helix</keyword>
<dbReference type="Proteomes" id="UP001211872">
    <property type="component" value="Chromosome"/>
</dbReference>
<evidence type="ECO:0000313" key="3">
    <source>
        <dbReference type="Proteomes" id="UP001211872"/>
    </source>
</evidence>
<feature type="transmembrane region" description="Helical" evidence="1">
    <location>
        <begin position="80"/>
        <end position="97"/>
    </location>
</feature>
<dbReference type="EMBL" id="CP115396">
    <property type="protein sequence ID" value="WBO86186.1"/>
    <property type="molecule type" value="Genomic_DNA"/>
</dbReference>
<dbReference type="RefSeq" id="WP_270128768.1">
    <property type="nucleotide sequence ID" value="NZ_CP115396.1"/>
</dbReference>
<accession>A0ABY7PTF7</accession>
<keyword evidence="1" id="KW-0472">Membrane</keyword>
<sequence length="205" mass="23238">MPALTNLFSMHFLRTHKNLIPVVLLAALSVYTILTVLFVPVYQDGEAYQRAFTPAHYGAFAAVLLNLLAYFFFRPFFKPVLLLTLGLTLFSIINFLPDNVRFNFGFGDVGVGFSILGLGLVLLYYLLNKPAAHAFINQRITATPTPEQAARRRRQRIDQFKQNFARKSDESLQLMLQEQKVLPDALSAARELLQERQASTEISKK</sequence>
<evidence type="ECO:0000313" key="2">
    <source>
        <dbReference type="EMBL" id="WBO86186.1"/>
    </source>
</evidence>
<gene>
    <name evidence="2" type="ORF">O9Z63_07980</name>
</gene>
<feature type="transmembrane region" description="Helical" evidence="1">
    <location>
        <begin position="20"/>
        <end position="42"/>
    </location>
</feature>
<feature type="transmembrane region" description="Helical" evidence="1">
    <location>
        <begin position="54"/>
        <end position="73"/>
    </location>
</feature>
<name>A0ABY7PTF7_9BACT</name>
<proteinExistence type="predicted"/>
<protein>
    <submittedName>
        <fullName evidence="2">Uncharacterized protein</fullName>
    </submittedName>
</protein>
<reference evidence="2 3" key="1">
    <citation type="journal article" date="2011" name="Int. J. Syst. Evol. Microbiol.">
        <title>Hymenobacter yonginensis sp. nov., isolated from a mesotrophic artificial lake.</title>
        <authorList>
            <person name="Joung Y."/>
            <person name="Cho S.H."/>
            <person name="Kim H."/>
            <person name="Kim S.B."/>
            <person name="Joh K."/>
        </authorList>
    </citation>
    <scope>NUCLEOTIDE SEQUENCE [LARGE SCALE GENOMIC DNA]</scope>
    <source>
        <strain evidence="2 3">KCTC 22745</strain>
    </source>
</reference>
<evidence type="ECO:0000256" key="1">
    <source>
        <dbReference type="SAM" id="Phobius"/>
    </source>
</evidence>
<keyword evidence="1" id="KW-0812">Transmembrane</keyword>